<accession>A0ABD0KJ55</accession>
<proteinExistence type="predicted"/>
<dbReference type="AlphaFoldDB" id="A0ABD0KJ55"/>
<gene>
    <name evidence="1" type="ORF">BaRGS_00021499</name>
</gene>
<name>A0ABD0KJ55_9CAEN</name>
<organism evidence="1 2">
    <name type="scientific">Batillaria attramentaria</name>
    <dbReference type="NCBI Taxonomy" id="370345"/>
    <lineage>
        <taxon>Eukaryota</taxon>
        <taxon>Metazoa</taxon>
        <taxon>Spiralia</taxon>
        <taxon>Lophotrochozoa</taxon>
        <taxon>Mollusca</taxon>
        <taxon>Gastropoda</taxon>
        <taxon>Caenogastropoda</taxon>
        <taxon>Sorbeoconcha</taxon>
        <taxon>Cerithioidea</taxon>
        <taxon>Batillariidae</taxon>
        <taxon>Batillaria</taxon>
    </lineage>
</organism>
<dbReference type="EMBL" id="JACVVK020000167">
    <property type="protein sequence ID" value="KAK7487271.1"/>
    <property type="molecule type" value="Genomic_DNA"/>
</dbReference>
<reference evidence="1 2" key="1">
    <citation type="journal article" date="2023" name="Sci. Data">
        <title>Genome assembly of the Korean intertidal mud-creeper Batillaria attramentaria.</title>
        <authorList>
            <person name="Patra A.K."/>
            <person name="Ho P.T."/>
            <person name="Jun S."/>
            <person name="Lee S.J."/>
            <person name="Kim Y."/>
            <person name="Won Y.J."/>
        </authorList>
    </citation>
    <scope>NUCLEOTIDE SEQUENCE [LARGE SCALE GENOMIC DNA]</scope>
    <source>
        <strain evidence="1">Wonlab-2016</strain>
    </source>
</reference>
<keyword evidence="2" id="KW-1185">Reference proteome</keyword>
<comment type="caution">
    <text evidence="1">The sequence shown here is derived from an EMBL/GenBank/DDBJ whole genome shotgun (WGS) entry which is preliminary data.</text>
</comment>
<evidence type="ECO:0000313" key="1">
    <source>
        <dbReference type="EMBL" id="KAK7487271.1"/>
    </source>
</evidence>
<sequence length="95" mass="10689">MAMFTKKEAVAFLADKWGVKRVEERLLTDRKNLIDEIVVLVHINVNFQTVTLLAVPPSERRRPTVAEIKRDGMSGVGGNCYCVNVFTWGLLKGNI</sequence>
<protein>
    <submittedName>
        <fullName evidence="1">Uncharacterized protein</fullName>
    </submittedName>
</protein>
<evidence type="ECO:0000313" key="2">
    <source>
        <dbReference type="Proteomes" id="UP001519460"/>
    </source>
</evidence>
<dbReference type="Proteomes" id="UP001519460">
    <property type="component" value="Unassembled WGS sequence"/>
</dbReference>